<protein>
    <submittedName>
        <fullName evidence="2">Uncharacterized protein</fullName>
    </submittedName>
</protein>
<comment type="caution">
    <text evidence="2">The sequence shown here is derived from an EMBL/GenBank/DDBJ whole genome shotgun (WGS) entry which is preliminary data.</text>
</comment>
<evidence type="ECO:0000256" key="1">
    <source>
        <dbReference type="SAM" id="Phobius"/>
    </source>
</evidence>
<sequence length="159" mass="18240">MIVKTLLKGAKTDEEYRNKLKSRCKADILLCFAGAAAIIAALFAMMRMETMHAGFVCGLFSGTGAVIIVMGIKEYIKAKKLLRDEKRLRAERLKESDERNSLIMQKTMYLTGYIMLGLCYVTMLISVFFNMMVFWCIWAVTILYCLLLAVIKKYYEKNL</sequence>
<feature type="transmembrane region" description="Helical" evidence="1">
    <location>
        <begin position="108"/>
        <end position="126"/>
    </location>
</feature>
<dbReference type="Proteomes" id="UP000245845">
    <property type="component" value="Unassembled WGS sequence"/>
</dbReference>
<organism evidence="2 3">
    <name type="scientific">Faecalicatena orotica</name>
    <dbReference type="NCBI Taxonomy" id="1544"/>
    <lineage>
        <taxon>Bacteria</taxon>
        <taxon>Bacillati</taxon>
        <taxon>Bacillota</taxon>
        <taxon>Clostridia</taxon>
        <taxon>Lachnospirales</taxon>
        <taxon>Lachnospiraceae</taxon>
        <taxon>Faecalicatena</taxon>
    </lineage>
</organism>
<keyword evidence="1" id="KW-0472">Membrane</keyword>
<evidence type="ECO:0000313" key="3">
    <source>
        <dbReference type="Proteomes" id="UP000245845"/>
    </source>
</evidence>
<keyword evidence="3" id="KW-1185">Reference proteome</keyword>
<name>A0A2Y9BF13_9FIRM</name>
<dbReference type="EMBL" id="QGDL01000005">
    <property type="protein sequence ID" value="PWJ29709.1"/>
    <property type="molecule type" value="Genomic_DNA"/>
</dbReference>
<dbReference type="AlphaFoldDB" id="A0A2Y9BF13"/>
<feature type="transmembrane region" description="Helical" evidence="1">
    <location>
        <begin position="26"/>
        <end position="46"/>
    </location>
</feature>
<accession>A0A2Y9BF13</accession>
<reference evidence="2 3" key="1">
    <citation type="submission" date="2018-05" db="EMBL/GenBank/DDBJ databases">
        <title>The Hungate 1000. A catalogue of reference genomes from the rumen microbiome.</title>
        <authorList>
            <person name="Kelly W."/>
        </authorList>
    </citation>
    <scope>NUCLEOTIDE SEQUENCE [LARGE SCALE GENOMIC DNA]</scope>
    <source>
        <strain evidence="2 3">NLAE-zl-C242</strain>
    </source>
</reference>
<keyword evidence="1" id="KW-0812">Transmembrane</keyword>
<dbReference type="RefSeq" id="WP_109730861.1">
    <property type="nucleotide sequence ID" value="NZ_BAAACK010000018.1"/>
</dbReference>
<dbReference type="OrthoDB" id="1929706at2"/>
<keyword evidence="1" id="KW-1133">Transmembrane helix</keyword>
<feature type="transmembrane region" description="Helical" evidence="1">
    <location>
        <begin position="132"/>
        <end position="151"/>
    </location>
</feature>
<evidence type="ECO:0000313" key="2">
    <source>
        <dbReference type="EMBL" id="PWJ29709.1"/>
    </source>
</evidence>
<proteinExistence type="predicted"/>
<feature type="transmembrane region" description="Helical" evidence="1">
    <location>
        <begin position="52"/>
        <end position="72"/>
    </location>
</feature>
<gene>
    <name evidence="2" type="ORF">A8806_1059</name>
</gene>